<dbReference type="EMBL" id="NWUO01000002">
    <property type="protein sequence ID" value="PNS12861.1"/>
    <property type="molecule type" value="Genomic_DNA"/>
</dbReference>
<keyword evidence="2" id="KW-1185">Reference proteome</keyword>
<comment type="caution">
    <text evidence="1">The sequence shown here is derived from an EMBL/GenBank/DDBJ whole genome shotgun (WGS) entry which is preliminary data.</text>
</comment>
<evidence type="ECO:0000313" key="2">
    <source>
        <dbReference type="Proteomes" id="UP000236345"/>
    </source>
</evidence>
<protein>
    <submittedName>
        <fullName evidence="1">Uncharacterized protein</fullName>
    </submittedName>
</protein>
<sequence>MYPDYFYIAKIKRLLDEIKVKGIGLRFLENINYTETKLNCFMSQINALLLRWLLSRRKEMFKRKCKGRLLPLFIISLRRRPL</sequence>
<name>A0A2K1QCV7_9GAMM</name>
<reference evidence="2" key="1">
    <citation type="submission" date="2017-09" db="EMBL/GenBank/DDBJ databases">
        <authorList>
            <person name="Palmer M."/>
            <person name="Steenkamp E.T."/>
            <person name="Coetzee M.P."/>
            <person name="Avontuur J.R."/>
            <person name="Van Zyl E."/>
            <person name="Chan W.-Y."/>
            <person name="Blom J."/>
            <person name="Venter S.N."/>
        </authorList>
    </citation>
    <scope>NUCLEOTIDE SEQUENCE [LARGE SCALE GENOMIC DNA]</scope>
    <source>
        <strain evidence="2">QC88-366</strain>
    </source>
</reference>
<evidence type="ECO:0000313" key="1">
    <source>
        <dbReference type="EMBL" id="PNS12861.1"/>
    </source>
</evidence>
<dbReference type="AlphaFoldDB" id="A0A2K1QCV7"/>
<accession>A0A2K1QCV7</accession>
<dbReference type="Proteomes" id="UP000236345">
    <property type="component" value="Unassembled WGS sequence"/>
</dbReference>
<organism evidence="1 2">
    <name type="scientific">Mixta theicola</name>
    <dbReference type="NCBI Taxonomy" id="1458355"/>
    <lineage>
        <taxon>Bacteria</taxon>
        <taxon>Pseudomonadati</taxon>
        <taxon>Pseudomonadota</taxon>
        <taxon>Gammaproteobacteria</taxon>
        <taxon>Enterobacterales</taxon>
        <taxon>Erwiniaceae</taxon>
        <taxon>Mixta</taxon>
    </lineage>
</organism>
<gene>
    <name evidence="1" type="ORF">COO59_02775</name>
</gene>
<proteinExistence type="predicted"/>